<feature type="transmembrane region" description="Helical" evidence="5">
    <location>
        <begin position="85"/>
        <end position="106"/>
    </location>
</feature>
<dbReference type="InterPro" id="IPR002033">
    <property type="entry name" value="TatC"/>
</dbReference>
<comment type="function">
    <text evidence="5">Part of the twin-arginine translocation (Tat) system that transports large folded proteins containing a characteristic twin-arginine motif in their signal peptide across membranes. Together with TatB, TatC is part of a receptor directly interacting with Tat signal peptides.</text>
</comment>
<dbReference type="Pfam" id="PF00902">
    <property type="entry name" value="TatC"/>
    <property type="match status" value="1"/>
</dbReference>
<protein>
    <recommendedName>
        <fullName evidence="5">Sec-independent protein translocase protein TatC</fullName>
    </recommendedName>
</protein>
<dbReference type="NCBIfam" id="TIGR00945">
    <property type="entry name" value="tatC"/>
    <property type="match status" value="1"/>
</dbReference>
<dbReference type="AlphaFoldDB" id="A0A6A7Y5G5"/>
<keyword evidence="3 5" id="KW-1133">Transmembrane helix</keyword>
<evidence type="ECO:0000313" key="7">
    <source>
        <dbReference type="Proteomes" id="UP000332515"/>
    </source>
</evidence>
<keyword evidence="7" id="KW-1185">Reference proteome</keyword>
<evidence type="ECO:0000256" key="4">
    <source>
        <dbReference type="ARBA" id="ARBA00023136"/>
    </source>
</evidence>
<dbReference type="RefSeq" id="WP_153485189.1">
    <property type="nucleotide sequence ID" value="NZ_VWNA01000001.1"/>
</dbReference>
<dbReference type="GO" id="GO:0043953">
    <property type="term" value="P:protein transport by the Tat complex"/>
    <property type="evidence" value="ECO:0007669"/>
    <property type="project" value="UniProtKB-UniRule"/>
</dbReference>
<feature type="transmembrane region" description="Helical" evidence="5">
    <location>
        <begin position="212"/>
        <end position="227"/>
    </location>
</feature>
<feature type="transmembrane region" description="Helical" evidence="5">
    <location>
        <begin position="233"/>
        <end position="253"/>
    </location>
</feature>
<dbReference type="Proteomes" id="UP000332515">
    <property type="component" value="Unassembled WGS sequence"/>
</dbReference>
<dbReference type="PANTHER" id="PTHR30371:SF0">
    <property type="entry name" value="SEC-INDEPENDENT PROTEIN TRANSLOCASE PROTEIN TATC, CHLOROPLASTIC-RELATED"/>
    <property type="match status" value="1"/>
</dbReference>
<dbReference type="GO" id="GO:0065002">
    <property type="term" value="P:intracellular protein transmembrane transport"/>
    <property type="evidence" value="ECO:0007669"/>
    <property type="project" value="TreeGrafter"/>
</dbReference>
<keyword evidence="5" id="KW-0811">Translocation</keyword>
<evidence type="ECO:0000256" key="5">
    <source>
        <dbReference type="HAMAP-Rule" id="MF_00902"/>
    </source>
</evidence>
<evidence type="ECO:0000256" key="1">
    <source>
        <dbReference type="ARBA" id="ARBA00004141"/>
    </source>
</evidence>
<feature type="transmembrane region" description="Helical" evidence="5">
    <location>
        <begin position="171"/>
        <end position="200"/>
    </location>
</feature>
<comment type="subunit">
    <text evidence="5">The Tat system comprises two distinct complexes: a TatABC complex, containing multiple copies of TatA, TatB and TatC subunits, and a separate TatA complex, containing only TatA subunits. Substrates initially bind to the TatABC complex, which probably triggers association of the separate TatA complex to form the active translocon.</text>
</comment>
<proteinExistence type="inferred from homology"/>
<dbReference type="PANTHER" id="PTHR30371">
    <property type="entry name" value="SEC-INDEPENDENT PROTEIN TRANSLOCASE PROTEIN TATC"/>
    <property type="match status" value="1"/>
</dbReference>
<sequence length="267" mass="29590">MSRNQQDEDDIEASRAPLIEHLIELRARLIKSLVAILICFLVCFYFASDIFNILIIPYEHVVGNTRPIELIYTAPQEYFFTQLKLGMFGALFLAFPVIASQIYMFVAPGLYKNERKAFVPFLIATPLLFILGAAMVYFMVMPLALKFFVSMEQHGGAGKASIYLLPKVSEYLGLVMVLIFAFGAVFQTPVILTLLGRAGLLTAADLRAKRRYAIVVAFIIAAILTPPDPISQISLAIPAMLLYEVSIIAVRYVERSRAAAEAADNAA</sequence>
<comment type="subcellular location">
    <subcellularLocation>
        <location evidence="5">Cell membrane</location>
        <topology evidence="5">Multi-pass membrane protein</topology>
    </subcellularLocation>
    <subcellularLocation>
        <location evidence="1">Membrane</location>
        <topology evidence="1">Multi-pass membrane protein</topology>
    </subcellularLocation>
</comment>
<keyword evidence="5" id="KW-0813">Transport</keyword>
<organism evidence="6 7">
    <name type="scientific">Segnochrobactrum spirostomi</name>
    <dbReference type="NCBI Taxonomy" id="2608987"/>
    <lineage>
        <taxon>Bacteria</taxon>
        <taxon>Pseudomonadati</taxon>
        <taxon>Pseudomonadota</taxon>
        <taxon>Alphaproteobacteria</taxon>
        <taxon>Hyphomicrobiales</taxon>
        <taxon>Segnochrobactraceae</taxon>
        <taxon>Segnochrobactrum</taxon>
    </lineage>
</organism>
<keyword evidence="4 5" id="KW-0472">Membrane</keyword>
<evidence type="ECO:0000256" key="2">
    <source>
        <dbReference type="ARBA" id="ARBA00022692"/>
    </source>
</evidence>
<comment type="caution">
    <text evidence="6">The sequence shown here is derived from an EMBL/GenBank/DDBJ whole genome shotgun (WGS) entry which is preliminary data.</text>
</comment>
<dbReference type="GO" id="GO:0009977">
    <property type="term" value="F:proton motive force dependent protein transmembrane transporter activity"/>
    <property type="evidence" value="ECO:0007669"/>
    <property type="project" value="TreeGrafter"/>
</dbReference>
<feature type="transmembrane region" description="Helical" evidence="5">
    <location>
        <begin position="118"/>
        <end position="140"/>
    </location>
</feature>
<accession>A0A6A7Y5G5</accession>
<comment type="similarity">
    <text evidence="5">Belongs to the TatC family.</text>
</comment>
<dbReference type="HAMAP" id="MF_00902">
    <property type="entry name" value="TatC"/>
    <property type="match status" value="1"/>
</dbReference>
<reference evidence="6 7" key="1">
    <citation type="submission" date="2019-09" db="EMBL/GenBank/DDBJ databases">
        <title>Segnochrobactrum spirostomi gen. nov., sp. nov., isolated from the ciliate Spirostomum cf. yagiui and description of a novel family, Segnochrobactraceae fam. nov. within the order Rhizobiales of the class Alphaproteobacteria.</title>
        <authorList>
            <person name="Akter S."/>
            <person name="Shazib S.U.A."/>
            <person name="Shin M.K."/>
        </authorList>
    </citation>
    <scope>NUCLEOTIDE SEQUENCE [LARGE SCALE GENOMIC DNA]</scope>
    <source>
        <strain evidence="6 7">Sp-1</strain>
    </source>
</reference>
<feature type="transmembrane region" description="Helical" evidence="5">
    <location>
        <begin position="33"/>
        <end position="56"/>
    </location>
</feature>
<gene>
    <name evidence="5 6" type="primary">tatC</name>
    <name evidence="6" type="ORF">F0357_17695</name>
</gene>
<evidence type="ECO:0000256" key="3">
    <source>
        <dbReference type="ARBA" id="ARBA00022989"/>
    </source>
</evidence>
<dbReference type="GO" id="GO:0033281">
    <property type="term" value="C:TAT protein transport complex"/>
    <property type="evidence" value="ECO:0007669"/>
    <property type="project" value="UniProtKB-UniRule"/>
</dbReference>
<keyword evidence="2 5" id="KW-0812">Transmembrane</keyword>
<dbReference type="PRINTS" id="PR01840">
    <property type="entry name" value="TATCFAMILY"/>
</dbReference>
<dbReference type="EMBL" id="VWNA01000001">
    <property type="protein sequence ID" value="MQT14450.1"/>
    <property type="molecule type" value="Genomic_DNA"/>
</dbReference>
<keyword evidence="5" id="KW-1003">Cell membrane</keyword>
<name>A0A6A7Y5G5_9HYPH</name>
<evidence type="ECO:0000313" key="6">
    <source>
        <dbReference type="EMBL" id="MQT14450.1"/>
    </source>
</evidence>
<keyword evidence="5" id="KW-0653">Protein transport</keyword>